<evidence type="ECO:0000313" key="2">
    <source>
        <dbReference type="Proteomes" id="UP000036176"/>
    </source>
</evidence>
<dbReference type="OrthoDB" id="4750962at2"/>
<dbReference type="Proteomes" id="UP000036176">
    <property type="component" value="Unassembled WGS sequence"/>
</dbReference>
<name>A0A0J6VWK5_MYCCU</name>
<comment type="caution">
    <text evidence="1">The sequence shown here is derived from an EMBL/GenBank/DDBJ whole genome shotgun (WGS) entry which is preliminary data.</text>
</comment>
<proteinExistence type="predicted"/>
<reference evidence="1 2" key="1">
    <citation type="journal article" date="2015" name="Genome Biol. Evol.">
        <title>Characterization of Three Mycobacterium spp. with Potential Use in Bioremediation by Genome Sequencing and Comparative Genomics.</title>
        <authorList>
            <person name="Das S."/>
            <person name="Pettersson B.M."/>
            <person name="Behra P.R."/>
            <person name="Ramesh M."/>
            <person name="Dasgupta S."/>
            <person name="Bhattacharya A."/>
            <person name="Kirsebom L.A."/>
        </authorList>
    </citation>
    <scope>NUCLEOTIDE SEQUENCE [LARGE SCALE GENOMIC DNA]</scope>
    <source>
        <strain evidence="1 2">DSM 44219</strain>
    </source>
</reference>
<sequence length="141" mass="15702">MTRTPPLAWLYQLDRSQQAALLANPHGYLPFGVVDRIAGHIAVARRDETPQQPRWQLRAAEANLLEDERLRLDDWWGALPPAAREALLATRHTAVPEQYRESVLDLVPGGIPSGTDVETSFMASGIAAAYLEMVHRTQHEG</sequence>
<dbReference type="PATRIC" id="fig|1800.3.peg.3954"/>
<dbReference type="AlphaFoldDB" id="A0A0J6VWK5"/>
<protein>
    <submittedName>
        <fullName evidence="1">Uncharacterized protein</fullName>
    </submittedName>
</protein>
<gene>
    <name evidence="1" type="ORF">MCHUDSM44219_03925</name>
</gene>
<dbReference type="RefSeq" id="WP_048419850.1">
    <property type="nucleotide sequence ID" value="NZ_JYNX01000058.1"/>
</dbReference>
<accession>A0A0J6VWK5</accession>
<organism evidence="1 2">
    <name type="scientific">Mycolicibacterium chubuense</name>
    <name type="common">Mycobacterium chubuense</name>
    <dbReference type="NCBI Taxonomy" id="1800"/>
    <lineage>
        <taxon>Bacteria</taxon>
        <taxon>Bacillati</taxon>
        <taxon>Actinomycetota</taxon>
        <taxon>Actinomycetes</taxon>
        <taxon>Mycobacteriales</taxon>
        <taxon>Mycobacteriaceae</taxon>
        <taxon>Mycolicibacterium</taxon>
    </lineage>
</organism>
<dbReference type="EMBL" id="JYNX01000058">
    <property type="protein sequence ID" value="KMO73873.1"/>
    <property type="molecule type" value="Genomic_DNA"/>
</dbReference>
<evidence type="ECO:0000313" key="1">
    <source>
        <dbReference type="EMBL" id="KMO73873.1"/>
    </source>
</evidence>
<keyword evidence="2" id="KW-1185">Reference proteome</keyword>